<organism evidence="1">
    <name type="scientific">Anguilla anguilla</name>
    <name type="common">European freshwater eel</name>
    <name type="synonym">Muraena anguilla</name>
    <dbReference type="NCBI Taxonomy" id="7936"/>
    <lineage>
        <taxon>Eukaryota</taxon>
        <taxon>Metazoa</taxon>
        <taxon>Chordata</taxon>
        <taxon>Craniata</taxon>
        <taxon>Vertebrata</taxon>
        <taxon>Euteleostomi</taxon>
        <taxon>Actinopterygii</taxon>
        <taxon>Neopterygii</taxon>
        <taxon>Teleostei</taxon>
        <taxon>Anguilliformes</taxon>
        <taxon>Anguillidae</taxon>
        <taxon>Anguilla</taxon>
    </lineage>
</organism>
<name>A0A0E9RIM6_ANGAN</name>
<proteinExistence type="predicted"/>
<evidence type="ECO:0000313" key="1">
    <source>
        <dbReference type="EMBL" id="JAH28290.1"/>
    </source>
</evidence>
<reference evidence="1" key="1">
    <citation type="submission" date="2014-11" db="EMBL/GenBank/DDBJ databases">
        <authorList>
            <person name="Amaro Gonzalez C."/>
        </authorList>
    </citation>
    <scope>NUCLEOTIDE SEQUENCE</scope>
</reference>
<accession>A0A0E9RIM6</accession>
<dbReference type="AlphaFoldDB" id="A0A0E9RIM6"/>
<reference evidence="1" key="2">
    <citation type="journal article" date="2015" name="Fish Shellfish Immunol.">
        <title>Early steps in the European eel (Anguilla anguilla)-Vibrio vulnificus interaction in the gills: Role of the RtxA13 toxin.</title>
        <authorList>
            <person name="Callol A."/>
            <person name="Pajuelo D."/>
            <person name="Ebbesson L."/>
            <person name="Teles M."/>
            <person name="MacKenzie S."/>
            <person name="Amaro C."/>
        </authorList>
    </citation>
    <scope>NUCLEOTIDE SEQUENCE</scope>
</reference>
<sequence>MKFYSYTANNTLNCIFLKVLMGIEYDTLSLHFRLRLCGMGCPVWIFGFMV</sequence>
<protein>
    <submittedName>
        <fullName evidence="1">Uncharacterized protein</fullName>
    </submittedName>
</protein>
<dbReference type="EMBL" id="GBXM01080287">
    <property type="protein sequence ID" value="JAH28290.1"/>
    <property type="molecule type" value="Transcribed_RNA"/>
</dbReference>